<dbReference type="Gene3D" id="2.30.30.910">
    <property type="match status" value="1"/>
</dbReference>
<protein>
    <recommendedName>
        <fullName evidence="2 5">Basal-body rod modification protein FlgD</fullName>
    </recommendedName>
</protein>
<keyword evidence="8" id="KW-0969">Cilium</keyword>
<evidence type="ECO:0000313" key="8">
    <source>
        <dbReference type="EMBL" id="MBB5222512.1"/>
    </source>
</evidence>
<keyword evidence="8" id="KW-0966">Cell projection</keyword>
<proteinExistence type="inferred from homology"/>
<evidence type="ECO:0000256" key="4">
    <source>
        <dbReference type="ARBA" id="ARBA00024746"/>
    </source>
</evidence>
<dbReference type="InterPro" id="IPR005648">
    <property type="entry name" value="FlgD"/>
</dbReference>
<evidence type="ECO:0000256" key="5">
    <source>
        <dbReference type="RuleBase" id="RU362076"/>
    </source>
</evidence>
<reference evidence="8 9" key="1">
    <citation type="submission" date="2020-08" db="EMBL/GenBank/DDBJ databases">
        <title>Genomic Encyclopedia of Type Strains, Phase IV (KMG-IV): sequencing the most valuable type-strain genomes for metagenomic binning, comparative biology and taxonomic classification.</title>
        <authorList>
            <person name="Goeker M."/>
        </authorList>
    </citation>
    <scope>NUCLEOTIDE SEQUENCE [LARGE SCALE GENOMIC DNA]</scope>
    <source>
        <strain evidence="8 9">DSM 101730</strain>
    </source>
</reference>
<dbReference type="Pfam" id="PF03963">
    <property type="entry name" value="FlgD"/>
    <property type="match status" value="1"/>
</dbReference>
<dbReference type="Pfam" id="PF13860">
    <property type="entry name" value="FlgD_ig"/>
    <property type="match status" value="1"/>
</dbReference>
<sequence>MSVSSPGPVPTPVPTFTAGTPVTAKTKASATDPSDKAKTAINADFDTFLKLLTTQMQNQDPLQPMESTQFVAQLASFSAVEQQIRTNDQLGSIFGALSTGNANLAEWIGREVRAPQSADFTGQPIEVDVTATPGADRTVLVVTNDFGREVSRTPVDATSGSVTWDGTDSLGTTVADGRYGFRLDSYDGDALLGSDTGRVFAPVEEVRIVDGSPMLVVGDGTQLALDEVSAVR</sequence>
<dbReference type="GO" id="GO:0044781">
    <property type="term" value="P:bacterial-type flagellum organization"/>
    <property type="evidence" value="ECO:0007669"/>
    <property type="project" value="UniProtKB-UniRule"/>
</dbReference>
<evidence type="ECO:0000256" key="2">
    <source>
        <dbReference type="ARBA" id="ARBA00016013"/>
    </source>
</evidence>
<dbReference type="Proteomes" id="UP000549457">
    <property type="component" value="Unassembled WGS sequence"/>
</dbReference>
<evidence type="ECO:0000256" key="6">
    <source>
        <dbReference type="SAM" id="MobiDB-lite"/>
    </source>
</evidence>
<keyword evidence="3 5" id="KW-1005">Bacterial flagellum biogenesis</keyword>
<comment type="similarity">
    <text evidence="1 5">Belongs to the FlgD family.</text>
</comment>
<dbReference type="InterPro" id="IPR025965">
    <property type="entry name" value="FlgD/Vpr_Ig-like"/>
</dbReference>
<dbReference type="AlphaFoldDB" id="A0A840STJ5"/>
<evidence type="ECO:0000256" key="1">
    <source>
        <dbReference type="ARBA" id="ARBA00010577"/>
    </source>
</evidence>
<keyword evidence="9" id="KW-1185">Reference proteome</keyword>
<evidence type="ECO:0000256" key="3">
    <source>
        <dbReference type="ARBA" id="ARBA00022795"/>
    </source>
</evidence>
<comment type="function">
    <text evidence="4 5">Required for flagellar hook formation. May act as a scaffolding protein.</text>
</comment>
<feature type="compositionally biased region" description="Low complexity" evidence="6">
    <location>
        <begin position="14"/>
        <end position="24"/>
    </location>
</feature>
<dbReference type="EMBL" id="JACHFM010000002">
    <property type="protein sequence ID" value="MBB5222512.1"/>
    <property type="molecule type" value="Genomic_DNA"/>
</dbReference>
<evidence type="ECO:0000313" key="9">
    <source>
        <dbReference type="Proteomes" id="UP000549457"/>
    </source>
</evidence>
<dbReference type="Gene3D" id="2.60.40.4070">
    <property type="match status" value="1"/>
</dbReference>
<name>A0A840STJ5_9RHOB</name>
<keyword evidence="8" id="KW-0282">Flagellum</keyword>
<accession>A0A840STJ5</accession>
<gene>
    <name evidence="8" type="ORF">HNP73_002448</name>
</gene>
<feature type="domain" description="FlgD/Vpr Ig-like" evidence="7">
    <location>
        <begin position="121"/>
        <end position="188"/>
    </location>
</feature>
<feature type="region of interest" description="Disordered" evidence="6">
    <location>
        <begin position="1"/>
        <end position="35"/>
    </location>
</feature>
<organism evidence="8 9">
    <name type="scientific">Amaricoccus macauensis</name>
    <dbReference type="NCBI Taxonomy" id="57001"/>
    <lineage>
        <taxon>Bacteria</taxon>
        <taxon>Pseudomonadati</taxon>
        <taxon>Pseudomonadota</taxon>
        <taxon>Alphaproteobacteria</taxon>
        <taxon>Rhodobacterales</taxon>
        <taxon>Paracoccaceae</taxon>
        <taxon>Amaricoccus</taxon>
    </lineage>
</organism>
<dbReference type="RefSeq" id="WP_184149440.1">
    <property type="nucleotide sequence ID" value="NZ_JACHFM010000002.1"/>
</dbReference>
<evidence type="ECO:0000259" key="7">
    <source>
        <dbReference type="Pfam" id="PF13860"/>
    </source>
</evidence>
<comment type="caution">
    <text evidence="8">The sequence shown here is derived from an EMBL/GenBank/DDBJ whole genome shotgun (WGS) entry which is preliminary data.</text>
</comment>